<reference evidence="1" key="1">
    <citation type="submission" date="2018-02" db="EMBL/GenBank/DDBJ databases">
        <title>Rhizophora mucronata_Transcriptome.</title>
        <authorList>
            <person name="Meera S.P."/>
            <person name="Sreeshan A."/>
            <person name="Augustine A."/>
        </authorList>
    </citation>
    <scope>NUCLEOTIDE SEQUENCE</scope>
    <source>
        <tissue evidence="1">Leaf</tissue>
    </source>
</reference>
<name>A0A2P2IQ11_RHIMU</name>
<accession>A0A2P2IQ11</accession>
<sequence>MRFWPLNFVVFLISY</sequence>
<organism evidence="1">
    <name type="scientific">Rhizophora mucronata</name>
    <name type="common">Asiatic mangrove</name>
    <dbReference type="NCBI Taxonomy" id="61149"/>
    <lineage>
        <taxon>Eukaryota</taxon>
        <taxon>Viridiplantae</taxon>
        <taxon>Streptophyta</taxon>
        <taxon>Embryophyta</taxon>
        <taxon>Tracheophyta</taxon>
        <taxon>Spermatophyta</taxon>
        <taxon>Magnoliopsida</taxon>
        <taxon>eudicotyledons</taxon>
        <taxon>Gunneridae</taxon>
        <taxon>Pentapetalae</taxon>
        <taxon>rosids</taxon>
        <taxon>fabids</taxon>
        <taxon>Malpighiales</taxon>
        <taxon>Rhizophoraceae</taxon>
        <taxon>Rhizophora</taxon>
    </lineage>
</organism>
<evidence type="ECO:0000313" key="1">
    <source>
        <dbReference type="EMBL" id="MBW83309.1"/>
    </source>
</evidence>
<protein>
    <submittedName>
        <fullName evidence="1">Uncharacterized protein</fullName>
    </submittedName>
</protein>
<proteinExistence type="predicted"/>
<dbReference type="EMBL" id="GGEC01002826">
    <property type="protein sequence ID" value="MBW83309.1"/>
    <property type="molecule type" value="Transcribed_RNA"/>
</dbReference>